<evidence type="ECO:0000313" key="4">
    <source>
        <dbReference type="EMBL" id="CEO54711.1"/>
    </source>
</evidence>
<dbReference type="GO" id="GO:0000213">
    <property type="term" value="F:tRNA-intron lyase activity"/>
    <property type="evidence" value="ECO:0007669"/>
    <property type="project" value="TreeGrafter"/>
</dbReference>
<dbReference type="GO" id="GO:0000214">
    <property type="term" value="C:tRNA-intron endonuclease complex"/>
    <property type="evidence" value="ECO:0007669"/>
    <property type="project" value="InterPro"/>
</dbReference>
<dbReference type="SUPFAM" id="SSF53032">
    <property type="entry name" value="tRNA-intron endonuclease catalytic domain-like"/>
    <property type="match status" value="1"/>
</dbReference>
<dbReference type="EMBL" id="CDPU01000045">
    <property type="protein sequence ID" value="CEO54711.1"/>
    <property type="molecule type" value="Genomic_DNA"/>
</dbReference>
<accession>A0A0B7KJ54</accession>
<dbReference type="PANTHER" id="PTHR28518">
    <property type="entry name" value="TRNA-SPLICING ENDONUCLEASE SUBUNIT SEN15"/>
    <property type="match status" value="1"/>
</dbReference>
<dbReference type="AlphaFoldDB" id="A0A0B7KJ54"/>
<comment type="similarity">
    <text evidence="1">Belongs to the SEN15 family.</text>
</comment>
<evidence type="ECO:0000259" key="3">
    <source>
        <dbReference type="Pfam" id="PF09631"/>
    </source>
</evidence>
<dbReference type="InterPro" id="IPR011856">
    <property type="entry name" value="tRNA_endonuc-like_dom_sf"/>
</dbReference>
<name>A0A0B7KJ54_BIOOC</name>
<evidence type="ECO:0000256" key="2">
    <source>
        <dbReference type="ARBA" id="ARBA00022694"/>
    </source>
</evidence>
<dbReference type="PANTHER" id="PTHR28518:SF1">
    <property type="entry name" value="TRNA-SPLICING ENDONUCLEASE SUBUNIT SEN15"/>
    <property type="match status" value="1"/>
</dbReference>
<feature type="domain" description="tRNA-splicing endonuclease subunit Sen15" evidence="3">
    <location>
        <begin position="17"/>
        <end position="137"/>
    </location>
</feature>
<sequence length="137" mass="15686">MAQLSEEDPVSQITQTVVHNLEDQHDWTSVETHRRAGQRPLIKGLPPRRLYIHPDDQIAALEHEHSTGVLLHQEPEFEWVLAVHPAEKWTLSRIASVFDSVEHAGERAKRIVLGTVHNDSTVVYYLLHEGLVKPRQN</sequence>
<evidence type="ECO:0000256" key="1">
    <source>
        <dbReference type="ARBA" id="ARBA00006091"/>
    </source>
</evidence>
<keyword evidence="2" id="KW-0819">tRNA processing</keyword>
<dbReference type="GO" id="GO:0003676">
    <property type="term" value="F:nucleic acid binding"/>
    <property type="evidence" value="ECO:0007669"/>
    <property type="project" value="InterPro"/>
</dbReference>
<dbReference type="GO" id="GO:0000379">
    <property type="term" value="P:tRNA-type intron splice site recognition and cleavage"/>
    <property type="evidence" value="ECO:0007669"/>
    <property type="project" value="InterPro"/>
</dbReference>
<proteinExistence type="inferred from homology"/>
<gene>
    <name evidence="4" type="ORF">BN869_000010769_1</name>
</gene>
<dbReference type="InterPro" id="IPR018593">
    <property type="entry name" value="tRNA-endonuc_su_Sen15"/>
</dbReference>
<dbReference type="InterPro" id="IPR036167">
    <property type="entry name" value="tRNA_intron_Endo_cat-like_sf"/>
</dbReference>
<dbReference type="Gene3D" id="3.40.1350.10">
    <property type="match status" value="1"/>
</dbReference>
<dbReference type="InterPro" id="IPR042777">
    <property type="entry name" value="Sen15_fungi"/>
</dbReference>
<dbReference type="Pfam" id="PF09631">
    <property type="entry name" value="Sen15"/>
    <property type="match status" value="1"/>
</dbReference>
<reference evidence="4" key="1">
    <citation type="submission" date="2015-01" db="EMBL/GenBank/DDBJ databases">
        <authorList>
            <person name="Durling Mikael"/>
        </authorList>
    </citation>
    <scope>NUCLEOTIDE SEQUENCE</scope>
</reference>
<protein>
    <recommendedName>
        <fullName evidence="3">tRNA-splicing endonuclease subunit Sen15 domain-containing protein</fullName>
    </recommendedName>
</protein>
<organism evidence="4">
    <name type="scientific">Bionectria ochroleuca</name>
    <name type="common">Gliocladium roseum</name>
    <dbReference type="NCBI Taxonomy" id="29856"/>
    <lineage>
        <taxon>Eukaryota</taxon>
        <taxon>Fungi</taxon>
        <taxon>Dikarya</taxon>
        <taxon>Ascomycota</taxon>
        <taxon>Pezizomycotina</taxon>
        <taxon>Sordariomycetes</taxon>
        <taxon>Hypocreomycetidae</taxon>
        <taxon>Hypocreales</taxon>
        <taxon>Bionectriaceae</taxon>
        <taxon>Clonostachys</taxon>
    </lineage>
</organism>